<name>A0A8H4WAZ9_9HELO</name>
<accession>A0A8H4WAZ9</accession>
<dbReference type="OrthoDB" id="3502101at2759"/>
<evidence type="ECO:0000313" key="3">
    <source>
        <dbReference type="Proteomes" id="UP000566819"/>
    </source>
</evidence>
<proteinExistence type="predicted"/>
<feature type="region of interest" description="Disordered" evidence="1">
    <location>
        <begin position="179"/>
        <end position="204"/>
    </location>
</feature>
<evidence type="ECO:0000256" key="1">
    <source>
        <dbReference type="SAM" id="MobiDB-lite"/>
    </source>
</evidence>
<protein>
    <submittedName>
        <fullName evidence="2">Uncharacterized protein</fullName>
    </submittedName>
</protein>
<dbReference type="EMBL" id="JAAMPI010000023">
    <property type="protein sequence ID" value="KAF4637424.1"/>
    <property type="molecule type" value="Genomic_DNA"/>
</dbReference>
<gene>
    <name evidence="2" type="ORF">G7Y89_g645</name>
</gene>
<organism evidence="2 3">
    <name type="scientific">Cudoniella acicularis</name>
    <dbReference type="NCBI Taxonomy" id="354080"/>
    <lineage>
        <taxon>Eukaryota</taxon>
        <taxon>Fungi</taxon>
        <taxon>Dikarya</taxon>
        <taxon>Ascomycota</taxon>
        <taxon>Pezizomycotina</taxon>
        <taxon>Leotiomycetes</taxon>
        <taxon>Helotiales</taxon>
        <taxon>Tricladiaceae</taxon>
        <taxon>Cudoniella</taxon>
    </lineage>
</organism>
<reference evidence="2 3" key="1">
    <citation type="submission" date="2020-03" db="EMBL/GenBank/DDBJ databases">
        <title>Draft Genome Sequence of Cudoniella acicularis.</title>
        <authorList>
            <person name="Buettner E."/>
            <person name="Kellner H."/>
        </authorList>
    </citation>
    <scope>NUCLEOTIDE SEQUENCE [LARGE SCALE GENOMIC DNA]</scope>
    <source>
        <strain evidence="2 3">DSM 108380</strain>
    </source>
</reference>
<sequence>MALPEHEDLDHINLEYGEPDQFTCPDCFKTISASRPPVFNTENCSCVETAMISNGGGQLPPSPTYAYAMHGIDSTPQVNNYYRPESYASSSRSVSCPEGPENAQPNITLLNNNYLPLAPETGLNEVEHRRSSSFNSDMSYQMRRFLVEQEQHQAAYAATTAAAPNHFLQQDIHVQSQTSLKVAKSSKKSKESTRSMQSSGSGDLSYIGWPTDPIMAIGAWAEGSGGDSNEDAYPMVMSGISEYVFDE</sequence>
<keyword evidence="3" id="KW-1185">Reference proteome</keyword>
<dbReference type="Proteomes" id="UP000566819">
    <property type="component" value="Unassembled WGS sequence"/>
</dbReference>
<dbReference type="AlphaFoldDB" id="A0A8H4WAZ9"/>
<evidence type="ECO:0000313" key="2">
    <source>
        <dbReference type="EMBL" id="KAF4637424.1"/>
    </source>
</evidence>
<comment type="caution">
    <text evidence="2">The sequence shown here is derived from an EMBL/GenBank/DDBJ whole genome shotgun (WGS) entry which is preliminary data.</text>
</comment>